<dbReference type="Pfam" id="PF00583">
    <property type="entry name" value="Acetyltransf_1"/>
    <property type="match status" value="1"/>
</dbReference>
<dbReference type="Proteomes" id="UP000799324">
    <property type="component" value="Unassembled WGS sequence"/>
</dbReference>
<proteinExistence type="predicted"/>
<evidence type="ECO:0000313" key="2">
    <source>
        <dbReference type="EMBL" id="KAF2656644.1"/>
    </source>
</evidence>
<dbReference type="AlphaFoldDB" id="A0A6A6TDE5"/>
<keyword evidence="3" id="KW-1185">Reference proteome</keyword>
<dbReference type="PANTHER" id="PTHR42791:SF14">
    <property type="entry name" value="N-ACETYLTRANSFERASE DOMAIN-CONTAINING PROTEIN"/>
    <property type="match status" value="1"/>
</dbReference>
<feature type="non-terminal residue" evidence="2">
    <location>
        <position position="232"/>
    </location>
</feature>
<dbReference type="GO" id="GO:0016747">
    <property type="term" value="F:acyltransferase activity, transferring groups other than amino-acyl groups"/>
    <property type="evidence" value="ECO:0007669"/>
    <property type="project" value="InterPro"/>
</dbReference>
<organism evidence="2 3">
    <name type="scientific">Lophiostoma macrostomum CBS 122681</name>
    <dbReference type="NCBI Taxonomy" id="1314788"/>
    <lineage>
        <taxon>Eukaryota</taxon>
        <taxon>Fungi</taxon>
        <taxon>Dikarya</taxon>
        <taxon>Ascomycota</taxon>
        <taxon>Pezizomycotina</taxon>
        <taxon>Dothideomycetes</taxon>
        <taxon>Pleosporomycetidae</taxon>
        <taxon>Pleosporales</taxon>
        <taxon>Lophiostomataceae</taxon>
        <taxon>Lophiostoma</taxon>
    </lineage>
</organism>
<dbReference type="InterPro" id="IPR052523">
    <property type="entry name" value="Trichothecene_AcTrans"/>
</dbReference>
<dbReference type="PROSITE" id="PS51186">
    <property type="entry name" value="GNAT"/>
    <property type="match status" value="1"/>
</dbReference>
<protein>
    <recommendedName>
        <fullName evidence="1">N-acetyltransferase domain-containing protein</fullName>
    </recommendedName>
</protein>
<dbReference type="InterPro" id="IPR000182">
    <property type="entry name" value="GNAT_dom"/>
</dbReference>
<evidence type="ECO:0000313" key="3">
    <source>
        <dbReference type="Proteomes" id="UP000799324"/>
    </source>
</evidence>
<dbReference type="PANTHER" id="PTHR42791">
    <property type="entry name" value="GNAT FAMILY ACETYLTRANSFERASE"/>
    <property type="match status" value="1"/>
</dbReference>
<dbReference type="EMBL" id="MU004334">
    <property type="protein sequence ID" value="KAF2656644.1"/>
    <property type="molecule type" value="Genomic_DNA"/>
</dbReference>
<reference evidence="2" key="1">
    <citation type="journal article" date="2020" name="Stud. Mycol.">
        <title>101 Dothideomycetes genomes: a test case for predicting lifestyles and emergence of pathogens.</title>
        <authorList>
            <person name="Haridas S."/>
            <person name="Albert R."/>
            <person name="Binder M."/>
            <person name="Bloem J."/>
            <person name="Labutti K."/>
            <person name="Salamov A."/>
            <person name="Andreopoulos B."/>
            <person name="Baker S."/>
            <person name="Barry K."/>
            <person name="Bills G."/>
            <person name="Bluhm B."/>
            <person name="Cannon C."/>
            <person name="Castanera R."/>
            <person name="Culley D."/>
            <person name="Daum C."/>
            <person name="Ezra D."/>
            <person name="Gonzalez J."/>
            <person name="Henrissat B."/>
            <person name="Kuo A."/>
            <person name="Liang C."/>
            <person name="Lipzen A."/>
            <person name="Lutzoni F."/>
            <person name="Magnuson J."/>
            <person name="Mondo S."/>
            <person name="Nolan M."/>
            <person name="Ohm R."/>
            <person name="Pangilinan J."/>
            <person name="Park H.-J."/>
            <person name="Ramirez L."/>
            <person name="Alfaro M."/>
            <person name="Sun H."/>
            <person name="Tritt A."/>
            <person name="Yoshinaga Y."/>
            <person name="Zwiers L.-H."/>
            <person name="Turgeon B."/>
            <person name="Goodwin S."/>
            <person name="Spatafora J."/>
            <person name="Crous P."/>
            <person name="Grigoriev I."/>
        </authorList>
    </citation>
    <scope>NUCLEOTIDE SEQUENCE</scope>
    <source>
        <strain evidence="2">CBS 122681</strain>
    </source>
</reference>
<sequence length="232" mass="25974">MPLHLAPLTTSDCLSWVRIRALAYAGPTNLLVHNGQFPLSESSILGVANERKKEIGRPNCFHFKIVDTDLPPAPDDPQDNGGRTIAVASWIACNIELDRDGRRIEGSNEPIATTTQSPPFVPPELNTTILAAILTPLQQGKEEIMGDRPYFMLITLSTHPEHQRRGAGSMLVKWGVDVADRLHVEAYLSTSIRGRLLYERFGFELVRGEEFDRTVWGGEGVDWHGHMMRRPR</sequence>
<dbReference type="Gene3D" id="3.40.630.30">
    <property type="match status" value="1"/>
</dbReference>
<dbReference type="SUPFAM" id="SSF55729">
    <property type="entry name" value="Acyl-CoA N-acyltransferases (Nat)"/>
    <property type="match status" value="1"/>
</dbReference>
<evidence type="ECO:0000259" key="1">
    <source>
        <dbReference type="PROSITE" id="PS51186"/>
    </source>
</evidence>
<dbReference type="OrthoDB" id="410198at2759"/>
<gene>
    <name evidence="2" type="ORF">K491DRAFT_560271</name>
</gene>
<accession>A0A6A6TDE5</accession>
<dbReference type="InterPro" id="IPR016181">
    <property type="entry name" value="Acyl_CoA_acyltransferase"/>
</dbReference>
<feature type="domain" description="N-acetyltransferase" evidence="1">
    <location>
        <begin position="61"/>
        <end position="222"/>
    </location>
</feature>
<name>A0A6A6TDE5_9PLEO</name>
<dbReference type="CDD" id="cd04301">
    <property type="entry name" value="NAT_SF"/>
    <property type="match status" value="1"/>
</dbReference>